<dbReference type="OrthoDB" id="3513062at2"/>
<dbReference type="InterPro" id="IPR003870">
    <property type="entry name" value="DUF222"/>
</dbReference>
<accession>A0A5A7S8N6</accession>
<dbReference type="Proteomes" id="UP000322244">
    <property type="component" value="Unassembled WGS sequence"/>
</dbReference>
<reference evidence="5 6" key="1">
    <citation type="submission" date="2019-07" db="EMBL/GenBank/DDBJ databases">
        <title>Rhodococcus cavernicolus sp. nov., isolated from a cave.</title>
        <authorList>
            <person name="Lee S.D."/>
        </authorList>
    </citation>
    <scope>NUCLEOTIDE SEQUENCE [LARGE SCALE GENOMIC DNA]</scope>
    <source>
        <strain evidence="5 6">C1-24</strain>
    </source>
</reference>
<evidence type="ECO:0000259" key="3">
    <source>
        <dbReference type="Pfam" id="PF01844"/>
    </source>
</evidence>
<dbReference type="CDD" id="cd00085">
    <property type="entry name" value="HNHc"/>
    <property type="match status" value="1"/>
</dbReference>
<evidence type="ECO:0000256" key="1">
    <source>
        <dbReference type="ARBA" id="ARBA00023450"/>
    </source>
</evidence>
<dbReference type="InterPro" id="IPR002711">
    <property type="entry name" value="HNH"/>
</dbReference>
<dbReference type="AlphaFoldDB" id="A0A5A7S8N6"/>
<evidence type="ECO:0000259" key="4">
    <source>
        <dbReference type="Pfam" id="PF02720"/>
    </source>
</evidence>
<evidence type="ECO:0000256" key="2">
    <source>
        <dbReference type="SAM" id="MobiDB-lite"/>
    </source>
</evidence>
<comment type="similarity">
    <text evidence="1">Belongs to the Rv1128c/1148c/1588c/1702c/1945/3466 family.</text>
</comment>
<dbReference type="GO" id="GO:0004519">
    <property type="term" value="F:endonuclease activity"/>
    <property type="evidence" value="ECO:0007669"/>
    <property type="project" value="InterPro"/>
</dbReference>
<feature type="region of interest" description="Disordered" evidence="2">
    <location>
        <begin position="228"/>
        <end position="249"/>
    </location>
</feature>
<organism evidence="5 6">
    <name type="scientific">Antrihabitans cavernicola</name>
    <dbReference type="NCBI Taxonomy" id="2495913"/>
    <lineage>
        <taxon>Bacteria</taxon>
        <taxon>Bacillati</taxon>
        <taxon>Actinomycetota</taxon>
        <taxon>Actinomycetes</taxon>
        <taxon>Mycobacteriales</taxon>
        <taxon>Nocardiaceae</taxon>
        <taxon>Antrihabitans</taxon>
    </lineage>
</organism>
<dbReference type="Pfam" id="PF01844">
    <property type="entry name" value="HNH"/>
    <property type="match status" value="1"/>
</dbReference>
<protein>
    <submittedName>
        <fullName evidence="5">DUF222 domain-containing protein</fullName>
    </submittedName>
</protein>
<evidence type="ECO:0000313" key="5">
    <source>
        <dbReference type="EMBL" id="KAA0021512.1"/>
    </source>
</evidence>
<evidence type="ECO:0000313" key="6">
    <source>
        <dbReference type="Proteomes" id="UP000322244"/>
    </source>
</evidence>
<comment type="caution">
    <text evidence="5">The sequence shown here is derived from an EMBL/GenBank/DDBJ whole genome shotgun (WGS) entry which is preliminary data.</text>
</comment>
<name>A0A5A7S8N6_9NOCA</name>
<keyword evidence="6" id="KW-1185">Reference proteome</keyword>
<gene>
    <name evidence="5" type="ORF">FOY51_18345</name>
</gene>
<dbReference type="InterPro" id="IPR003615">
    <property type="entry name" value="HNH_nuc"/>
</dbReference>
<dbReference type="Pfam" id="PF02720">
    <property type="entry name" value="DUF222"/>
    <property type="match status" value="1"/>
</dbReference>
<feature type="domain" description="DUF222" evidence="4">
    <location>
        <begin position="35"/>
        <end position="352"/>
    </location>
</feature>
<feature type="domain" description="HNH" evidence="3">
    <location>
        <begin position="363"/>
        <end position="400"/>
    </location>
</feature>
<sequence>MHSITEGPVAALAADVSAVLDDDLTRYSDDQVTEVLRMAERCTRQLAAFFTKALVETEERSIPRRAGCTSTASYLQDVLRLSRSDATGRVTAAKKLGTWHDVGGHPIPVDLPATSTAQQGGDISPEHARKIAAVMHDVPAALPRAHRDEAEKILAECARDGTPEDVRKAGDRLLSYLDPDGKLTDDRDRARRRAFRIGPQGPDLMSPVSGCIDPTARALLDALLAKHARPGMNNPDDPNPADPADAATKDVRTAAQRNHDALKRICEIALESGVSGSHRGLPVTAIITMTLDQLEEAAGVATTATGGRIPVSDALKMAEKTRPWLAIFDHAGRPLHLGRTSRLASGEQRLVLIPFDRGCTKPRCDKPPSLCAVHHPEEWADDGKTDIENETFACDGCHALVTKTETGWKTIKAGDDHEFPGRTLWIAPKHIDPEQKPRINHCHHPEELLDRAVKAAIEGANESEDDDP</sequence>
<proteinExistence type="inferred from homology"/>
<dbReference type="GO" id="GO:0008270">
    <property type="term" value="F:zinc ion binding"/>
    <property type="evidence" value="ECO:0007669"/>
    <property type="project" value="InterPro"/>
</dbReference>
<dbReference type="GO" id="GO:0003676">
    <property type="term" value="F:nucleic acid binding"/>
    <property type="evidence" value="ECO:0007669"/>
    <property type="project" value="InterPro"/>
</dbReference>
<dbReference type="RefSeq" id="WP_149431717.1">
    <property type="nucleotide sequence ID" value="NZ_VLNY01000009.1"/>
</dbReference>
<dbReference type="EMBL" id="VLNY01000009">
    <property type="protein sequence ID" value="KAA0021512.1"/>
    <property type="molecule type" value="Genomic_DNA"/>
</dbReference>